<evidence type="ECO:0000256" key="1">
    <source>
        <dbReference type="SAM" id="MobiDB-lite"/>
    </source>
</evidence>
<feature type="region of interest" description="Disordered" evidence="1">
    <location>
        <begin position="21"/>
        <end position="42"/>
    </location>
</feature>
<protein>
    <submittedName>
        <fullName evidence="2">Secreted protein</fullName>
    </submittedName>
</protein>
<dbReference type="WBParaSite" id="BTMF_0000774701-mRNA-1">
    <property type="protein sequence ID" value="BTMF_0000774701-mRNA-1"/>
    <property type="gene ID" value="BTMF_0000774701"/>
</dbReference>
<reference evidence="2" key="1">
    <citation type="submission" date="2017-02" db="UniProtKB">
        <authorList>
            <consortium name="WormBaseParasite"/>
        </authorList>
    </citation>
    <scope>IDENTIFICATION</scope>
</reference>
<organism evidence="2">
    <name type="scientific">Brugia timori</name>
    <dbReference type="NCBI Taxonomy" id="42155"/>
    <lineage>
        <taxon>Eukaryota</taxon>
        <taxon>Metazoa</taxon>
        <taxon>Ecdysozoa</taxon>
        <taxon>Nematoda</taxon>
        <taxon>Chromadorea</taxon>
        <taxon>Rhabditida</taxon>
        <taxon>Spirurina</taxon>
        <taxon>Spiruromorpha</taxon>
        <taxon>Filarioidea</taxon>
        <taxon>Onchocercidae</taxon>
        <taxon>Brugia</taxon>
    </lineage>
</organism>
<proteinExistence type="predicted"/>
<evidence type="ECO:0000313" key="2">
    <source>
        <dbReference type="WBParaSite" id="BTMF_0000774701-mRNA-1"/>
    </source>
</evidence>
<sequence>LPKGRNANLTLLAVVTRIPLNGSSGSHHIPSRQMDNRRNSAEQQKALKGRKSGAVYIGYCTIMCYSHNYYHC</sequence>
<accession>A0A0R3QJL9</accession>
<name>A0A0R3QJL9_9BILA</name>
<dbReference type="AlphaFoldDB" id="A0A0R3QJL9"/>